<feature type="region of interest" description="Disordered" evidence="8">
    <location>
        <begin position="262"/>
        <end position="281"/>
    </location>
</feature>
<evidence type="ECO:0000256" key="7">
    <source>
        <dbReference type="ARBA" id="ARBA00023136"/>
    </source>
</evidence>
<dbReference type="GO" id="GO:0016020">
    <property type="term" value="C:membrane"/>
    <property type="evidence" value="ECO:0007669"/>
    <property type="project" value="InterPro"/>
</dbReference>
<dbReference type="SMART" id="SM00382">
    <property type="entry name" value="AAA"/>
    <property type="match status" value="1"/>
</dbReference>
<evidence type="ECO:0000256" key="5">
    <source>
        <dbReference type="ARBA" id="ARBA00022840"/>
    </source>
</evidence>
<dbReference type="AlphaFoldDB" id="A0A154IFG6"/>
<dbReference type="SUPFAM" id="SSF52540">
    <property type="entry name" value="P-loop containing nucleoside triphosphate hydrolases"/>
    <property type="match status" value="1"/>
</dbReference>
<comment type="similarity">
    <text evidence="1">Belongs to the ABC transporter superfamily.</text>
</comment>
<evidence type="ECO:0000259" key="9">
    <source>
        <dbReference type="PROSITE" id="PS50893"/>
    </source>
</evidence>
<dbReference type="InterPro" id="IPR027417">
    <property type="entry name" value="P-loop_NTPase"/>
</dbReference>
<keyword evidence="3" id="KW-1003">Cell membrane</keyword>
<gene>
    <name evidence="10" type="ORF">A4A59_23315</name>
</gene>
<evidence type="ECO:0000256" key="4">
    <source>
        <dbReference type="ARBA" id="ARBA00022741"/>
    </source>
</evidence>
<dbReference type="Pfam" id="PF00005">
    <property type="entry name" value="ABC_tran"/>
    <property type="match status" value="1"/>
</dbReference>
<dbReference type="InterPro" id="IPR017871">
    <property type="entry name" value="ABC_transporter-like_CS"/>
</dbReference>
<comment type="caution">
    <text evidence="10">The sequence shown here is derived from an EMBL/GenBank/DDBJ whole genome shotgun (WGS) entry which is preliminary data.</text>
</comment>
<evidence type="ECO:0000256" key="6">
    <source>
        <dbReference type="ARBA" id="ARBA00022967"/>
    </source>
</evidence>
<reference evidence="10" key="1">
    <citation type="submission" date="2016-03" db="EMBL/GenBank/DDBJ databases">
        <title>Microsymbionts genomes from the relict species Vavilovia formosa.</title>
        <authorList>
            <person name="Chirak E."/>
            <person name="Kimeklis A."/>
            <person name="Kopat V."/>
            <person name="Andronov E."/>
        </authorList>
    </citation>
    <scope>NUCLEOTIDE SEQUENCE [LARGE SCALE GENOMIC DNA]</scope>
    <source>
        <strain evidence="10">Vaf12</strain>
    </source>
</reference>
<accession>A0A154IFG6</accession>
<evidence type="ECO:0000256" key="3">
    <source>
        <dbReference type="ARBA" id="ARBA00022475"/>
    </source>
</evidence>
<dbReference type="PANTHER" id="PTHR43166">
    <property type="entry name" value="AMINO ACID IMPORT ATP-BINDING PROTEIN"/>
    <property type="match status" value="1"/>
</dbReference>
<name>A0A154IFG6_RHILE</name>
<dbReference type="GO" id="GO:0015416">
    <property type="term" value="F:ABC-type phosphonate transporter activity"/>
    <property type="evidence" value="ECO:0007669"/>
    <property type="project" value="InterPro"/>
</dbReference>
<organism evidence="10">
    <name type="scientific">Rhizobium leguminosarum</name>
    <dbReference type="NCBI Taxonomy" id="384"/>
    <lineage>
        <taxon>Bacteria</taxon>
        <taxon>Pseudomonadati</taxon>
        <taxon>Pseudomonadota</taxon>
        <taxon>Alphaproteobacteria</taxon>
        <taxon>Hyphomicrobiales</taxon>
        <taxon>Rhizobiaceae</taxon>
        <taxon>Rhizobium/Agrobacterium group</taxon>
        <taxon>Rhizobium</taxon>
    </lineage>
</organism>
<keyword evidence="4" id="KW-0547">Nucleotide-binding</keyword>
<dbReference type="InterPro" id="IPR050086">
    <property type="entry name" value="MetN_ABC_transporter-like"/>
</dbReference>
<dbReference type="InterPro" id="IPR012693">
    <property type="entry name" value="ABC_transpr_PhnC"/>
</dbReference>
<dbReference type="InterPro" id="IPR003439">
    <property type="entry name" value="ABC_transporter-like_ATP-bd"/>
</dbReference>
<keyword evidence="2" id="KW-0813">Transport</keyword>
<evidence type="ECO:0000313" key="10">
    <source>
        <dbReference type="EMBL" id="KZA99338.1"/>
    </source>
</evidence>
<keyword evidence="7" id="KW-0472">Membrane</keyword>
<evidence type="ECO:0000256" key="8">
    <source>
        <dbReference type="SAM" id="MobiDB-lite"/>
    </source>
</evidence>
<dbReference type="InterPro" id="IPR003593">
    <property type="entry name" value="AAA+_ATPase"/>
</dbReference>
<dbReference type="NCBIfam" id="TIGR02315">
    <property type="entry name" value="ABC_phnC"/>
    <property type="match status" value="1"/>
</dbReference>
<evidence type="ECO:0000256" key="1">
    <source>
        <dbReference type="ARBA" id="ARBA00005417"/>
    </source>
</evidence>
<evidence type="ECO:0000256" key="2">
    <source>
        <dbReference type="ARBA" id="ARBA00022448"/>
    </source>
</evidence>
<dbReference type="GO" id="GO:0016887">
    <property type="term" value="F:ATP hydrolysis activity"/>
    <property type="evidence" value="ECO:0007669"/>
    <property type="project" value="InterPro"/>
</dbReference>
<dbReference type="GO" id="GO:0005524">
    <property type="term" value="F:ATP binding"/>
    <property type="evidence" value="ECO:0007669"/>
    <property type="project" value="UniProtKB-KW"/>
</dbReference>
<feature type="domain" description="ABC transporter" evidence="9">
    <location>
        <begin position="3"/>
        <end position="246"/>
    </location>
</feature>
<protein>
    <submittedName>
        <fullName evidence="10">Phosphonate ABC transporter ATP-binding protein</fullName>
    </submittedName>
</protein>
<sequence>MMFELKNVTRRFGKKLAVDSVTLAIPQGQMVGIIGRSGAGKSTLLRMINRLQEPSSGSVHFAGVEVSGLRGQALRNWQRDCAMIFQQFNLVPRLDVLTNVMLGRLNHRSTLLSLLNIFTREERVHAIAALERLGIEQTALQAAGTLSGGQQQRVAIARALMQNPKMVLADEPIASLDPLNAKIVMDALRDINEREGITVITNLHTLDTARNYCERIVGMAGGRVVFDGQPSELTAEAVKEIYGTDKDGAGIDETVTSTSLESKRRAEDVSSGRVAKAAAVH</sequence>
<keyword evidence="5 10" id="KW-0067">ATP-binding</keyword>
<keyword evidence="6" id="KW-1278">Translocase</keyword>
<dbReference type="PROSITE" id="PS00211">
    <property type="entry name" value="ABC_TRANSPORTER_1"/>
    <property type="match status" value="1"/>
</dbReference>
<proteinExistence type="inferred from homology"/>
<dbReference type="EMBL" id="LVYU01000103">
    <property type="protein sequence ID" value="KZA99338.1"/>
    <property type="molecule type" value="Genomic_DNA"/>
</dbReference>
<dbReference type="PROSITE" id="PS50893">
    <property type="entry name" value="ABC_TRANSPORTER_2"/>
    <property type="match status" value="1"/>
</dbReference>
<dbReference type="PANTHER" id="PTHR43166:SF6">
    <property type="entry name" value="PHOSPHONATES IMPORT ATP-BINDING PROTEIN PHNC"/>
    <property type="match status" value="1"/>
</dbReference>
<dbReference type="Gene3D" id="3.40.50.300">
    <property type="entry name" value="P-loop containing nucleotide triphosphate hydrolases"/>
    <property type="match status" value="1"/>
</dbReference>
<dbReference type="CDD" id="cd03256">
    <property type="entry name" value="ABC_PhnC_transporter"/>
    <property type="match status" value="1"/>
</dbReference>